<dbReference type="EMBL" id="OZ023706">
    <property type="protein sequence ID" value="CAK9877167.1"/>
    <property type="molecule type" value="Genomic_DNA"/>
</dbReference>
<evidence type="ECO:0000259" key="3">
    <source>
        <dbReference type="PROSITE" id="PS51263"/>
    </source>
</evidence>
<dbReference type="Gene3D" id="3.40.20.10">
    <property type="entry name" value="Severin"/>
    <property type="match status" value="1"/>
</dbReference>
<dbReference type="PANTHER" id="PTHR11913">
    <property type="entry name" value="COFILIN-RELATED"/>
    <property type="match status" value="1"/>
</dbReference>
<dbReference type="InterPro" id="IPR017904">
    <property type="entry name" value="ADF/Cofilin"/>
</dbReference>
<keyword evidence="2" id="KW-0009">Actin-binding</keyword>
<comment type="similarity">
    <text evidence="1">Belongs to the actin-binding proteins ADF family.</text>
</comment>
<dbReference type="Proteomes" id="UP001497522">
    <property type="component" value="Chromosome 5"/>
</dbReference>
<accession>A0ABP1BN09</accession>
<evidence type="ECO:0000256" key="1">
    <source>
        <dbReference type="ARBA" id="ARBA00006844"/>
    </source>
</evidence>
<evidence type="ECO:0000313" key="5">
    <source>
        <dbReference type="Proteomes" id="UP001497522"/>
    </source>
</evidence>
<organism evidence="4 5">
    <name type="scientific">Sphagnum jensenii</name>
    <dbReference type="NCBI Taxonomy" id="128206"/>
    <lineage>
        <taxon>Eukaryota</taxon>
        <taxon>Viridiplantae</taxon>
        <taxon>Streptophyta</taxon>
        <taxon>Embryophyta</taxon>
        <taxon>Bryophyta</taxon>
        <taxon>Sphagnophytina</taxon>
        <taxon>Sphagnopsida</taxon>
        <taxon>Sphagnales</taxon>
        <taxon>Sphagnaceae</taxon>
        <taxon>Sphagnum</taxon>
    </lineage>
</organism>
<reference evidence="4" key="1">
    <citation type="submission" date="2024-03" db="EMBL/GenBank/DDBJ databases">
        <authorList>
            <consortium name="ELIXIR-Norway"/>
            <consortium name="Elixir Norway"/>
        </authorList>
    </citation>
    <scope>NUCLEOTIDE SEQUENCE</scope>
</reference>
<dbReference type="SUPFAM" id="SSF55753">
    <property type="entry name" value="Actin depolymerizing proteins"/>
    <property type="match status" value="1"/>
</dbReference>
<dbReference type="Pfam" id="PF00241">
    <property type="entry name" value="Cofilin_ADF"/>
    <property type="match status" value="1"/>
</dbReference>
<dbReference type="InterPro" id="IPR002108">
    <property type="entry name" value="ADF-H"/>
</dbReference>
<evidence type="ECO:0000256" key="2">
    <source>
        <dbReference type="ARBA" id="ARBA00023203"/>
    </source>
</evidence>
<proteinExistence type="inferred from homology"/>
<protein>
    <recommendedName>
        <fullName evidence="3">ADF-H domain-containing protein</fullName>
    </recommendedName>
</protein>
<dbReference type="InterPro" id="IPR029006">
    <property type="entry name" value="ADF-H/Gelsolin-like_dom_sf"/>
</dbReference>
<feature type="domain" description="ADF-H" evidence="3">
    <location>
        <begin position="33"/>
        <end position="91"/>
    </location>
</feature>
<name>A0ABP1BN09_9BRYO</name>
<sequence>MAGKFQVVQQAFELSVRIFLCTLPRCHANSASGMSVSDDCKQKFMELKRKKTYRYIIFKIDEKLQHITVEKTGVPGASYEDFTAQLPENDC</sequence>
<keyword evidence="5" id="KW-1185">Reference proteome</keyword>
<gene>
    <name evidence="4" type="ORF">CSSPJE1EN2_LOCUS19209</name>
</gene>
<dbReference type="PROSITE" id="PS51263">
    <property type="entry name" value="ADF_H"/>
    <property type="match status" value="1"/>
</dbReference>
<evidence type="ECO:0000313" key="4">
    <source>
        <dbReference type="EMBL" id="CAK9877167.1"/>
    </source>
</evidence>